<gene>
    <name evidence="2" type="primary">tnpA</name>
    <name evidence="2" type="ORF">L6773_12310</name>
</gene>
<reference evidence="2" key="2">
    <citation type="submission" date="2024-05" db="EMBL/GenBank/DDBJ databases">
        <title>Rhodohalobacter halophilus gen. nov., sp. nov., a moderately halophilic member of the family Balneolaceae.</title>
        <authorList>
            <person name="Xia J."/>
        </authorList>
    </citation>
    <scope>NUCLEOTIDE SEQUENCE</scope>
    <source>
        <strain evidence="2">WB101</strain>
    </source>
</reference>
<accession>A0ABS9KET4</accession>
<evidence type="ECO:0000259" key="1">
    <source>
        <dbReference type="SMART" id="SM01321"/>
    </source>
</evidence>
<keyword evidence="3" id="KW-1185">Reference proteome</keyword>
<proteinExistence type="predicted"/>
<dbReference type="InterPro" id="IPR036515">
    <property type="entry name" value="Transposase_17_sf"/>
</dbReference>
<organism evidence="2 3">
    <name type="scientific">Rhodohalobacter sulfatireducens</name>
    <dbReference type="NCBI Taxonomy" id="2911366"/>
    <lineage>
        <taxon>Bacteria</taxon>
        <taxon>Pseudomonadati</taxon>
        <taxon>Balneolota</taxon>
        <taxon>Balneolia</taxon>
        <taxon>Balneolales</taxon>
        <taxon>Balneolaceae</taxon>
        <taxon>Rhodohalobacter</taxon>
    </lineage>
</organism>
<dbReference type="Gene3D" id="3.30.70.1290">
    <property type="entry name" value="Transposase IS200-like"/>
    <property type="match status" value="1"/>
</dbReference>
<dbReference type="PANTHER" id="PTHR33360">
    <property type="entry name" value="TRANSPOSASE FOR INSERTION SEQUENCE ELEMENT IS200"/>
    <property type="match status" value="1"/>
</dbReference>
<dbReference type="Proteomes" id="UP001165366">
    <property type="component" value="Unassembled WGS sequence"/>
</dbReference>
<sequence>MPQSLSKVYTHIIFSTKHRKNMIDNHIENDLYNYLGGICGDFGCNPVQIGGHKNHVHILCLLSRKVAQMNLIQEIKQGSSKWIKTMGSKYADFYWQDGYGIFSVSPTNVDKLIDYIRNQKIHHQQRSFKEELILFLKKYGVDYDERYLWA</sequence>
<dbReference type="SUPFAM" id="SSF143422">
    <property type="entry name" value="Transposase IS200-like"/>
    <property type="match status" value="1"/>
</dbReference>
<name>A0ABS9KET4_9BACT</name>
<feature type="domain" description="Transposase IS200-like" evidence="1">
    <location>
        <begin position="5"/>
        <end position="119"/>
    </location>
</feature>
<evidence type="ECO:0000313" key="3">
    <source>
        <dbReference type="Proteomes" id="UP001165366"/>
    </source>
</evidence>
<dbReference type="RefSeq" id="WP_237854716.1">
    <property type="nucleotide sequence ID" value="NZ_JAKLWS010000015.1"/>
</dbReference>
<dbReference type="InterPro" id="IPR002686">
    <property type="entry name" value="Transposase_17"/>
</dbReference>
<evidence type="ECO:0000313" key="2">
    <source>
        <dbReference type="EMBL" id="MCG2589354.1"/>
    </source>
</evidence>
<reference evidence="2" key="1">
    <citation type="submission" date="2022-01" db="EMBL/GenBank/DDBJ databases">
        <authorList>
            <person name="Wang Y."/>
        </authorList>
    </citation>
    <scope>NUCLEOTIDE SEQUENCE</scope>
    <source>
        <strain evidence="2">WB101</strain>
    </source>
</reference>
<dbReference type="NCBIfam" id="NF033573">
    <property type="entry name" value="transpos_IS200"/>
    <property type="match status" value="1"/>
</dbReference>
<dbReference type="SMART" id="SM01321">
    <property type="entry name" value="Y1_Tnp"/>
    <property type="match status" value="1"/>
</dbReference>
<dbReference type="PANTHER" id="PTHR33360:SF2">
    <property type="entry name" value="TRANSPOSASE FOR INSERTION SEQUENCE ELEMENT IS200"/>
    <property type="match status" value="1"/>
</dbReference>
<dbReference type="EMBL" id="JAKLWS010000015">
    <property type="protein sequence ID" value="MCG2589354.1"/>
    <property type="molecule type" value="Genomic_DNA"/>
</dbReference>
<comment type="caution">
    <text evidence="2">The sequence shown here is derived from an EMBL/GenBank/DDBJ whole genome shotgun (WGS) entry which is preliminary data.</text>
</comment>
<protein>
    <submittedName>
        <fullName evidence="2">IS200/IS605 family transposase</fullName>
    </submittedName>
</protein>
<dbReference type="Pfam" id="PF01797">
    <property type="entry name" value="Y1_Tnp"/>
    <property type="match status" value="1"/>
</dbReference>